<feature type="transmembrane region" description="Helical" evidence="1">
    <location>
        <begin position="12"/>
        <end position="32"/>
    </location>
</feature>
<keyword evidence="1" id="KW-1133">Transmembrane helix</keyword>
<organism evidence="2 3">
    <name type="scientific">Donghicola tyrosinivorans</name>
    <dbReference type="NCBI Taxonomy" id="1652492"/>
    <lineage>
        <taxon>Bacteria</taxon>
        <taxon>Pseudomonadati</taxon>
        <taxon>Pseudomonadota</taxon>
        <taxon>Alphaproteobacteria</taxon>
        <taxon>Rhodobacterales</taxon>
        <taxon>Roseobacteraceae</taxon>
        <taxon>Donghicola</taxon>
    </lineage>
</organism>
<proteinExistence type="predicted"/>
<protein>
    <recommendedName>
        <fullName evidence="4">DUF4386 family protein</fullName>
    </recommendedName>
</protein>
<keyword evidence="1" id="KW-0812">Transmembrane</keyword>
<gene>
    <name evidence="2" type="ORF">CLV74_11435</name>
</gene>
<dbReference type="OrthoDB" id="7857177at2"/>
<accession>A0A2T0WGL6</accession>
<evidence type="ECO:0008006" key="4">
    <source>
        <dbReference type="Google" id="ProtNLM"/>
    </source>
</evidence>
<name>A0A2T0WGL6_9RHOB</name>
<feature type="transmembrane region" description="Helical" evidence="1">
    <location>
        <begin position="95"/>
        <end position="114"/>
    </location>
</feature>
<dbReference type="RefSeq" id="WP_106267175.1">
    <property type="nucleotide sequence ID" value="NZ_PVTQ01000014.1"/>
</dbReference>
<reference evidence="2 3" key="1">
    <citation type="submission" date="2018-03" db="EMBL/GenBank/DDBJ databases">
        <title>Genomic Encyclopedia of Archaeal and Bacterial Type Strains, Phase II (KMG-II): from individual species to whole genera.</title>
        <authorList>
            <person name="Goeker M."/>
        </authorList>
    </citation>
    <scope>NUCLEOTIDE SEQUENCE [LARGE SCALE GENOMIC DNA]</scope>
    <source>
        <strain evidence="2 3">DSM 100212</strain>
    </source>
</reference>
<sequence length="226" mass="23422">MRSSDKTHARSVAAASAALCGATYIFGIAMLLGPLADAPLSQSGSDPKETLAMITQNAGLLRLWYLVIYMVNGLALAALVVSLRGLSPRTLGTSVLGAYGLIWAAFVIAAGAIANVGLQSAQLAISHDAIERAADLWVTTQLMENAIGGGNEIMGAVWISGMAITLPFGGVLFRAFGLSVGVCGLMTLVPFTQDFAGMTFGLGAILWFAACSVTLLRNRTPVPCLT</sequence>
<evidence type="ECO:0000256" key="1">
    <source>
        <dbReference type="SAM" id="Phobius"/>
    </source>
</evidence>
<comment type="caution">
    <text evidence="2">The sequence shown here is derived from an EMBL/GenBank/DDBJ whole genome shotgun (WGS) entry which is preliminary data.</text>
</comment>
<keyword evidence="3" id="KW-1185">Reference proteome</keyword>
<feature type="transmembrane region" description="Helical" evidence="1">
    <location>
        <begin position="63"/>
        <end position="83"/>
    </location>
</feature>
<feature type="transmembrane region" description="Helical" evidence="1">
    <location>
        <begin position="146"/>
        <end position="164"/>
    </location>
</feature>
<keyword evidence="1" id="KW-0472">Membrane</keyword>
<dbReference type="Proteomes" id="UP000238392">
    <property type="component" value="Unassembled WGS sequence"/>
</dbReference>
<feature type="transmembrane region" description="Helical" evidence="1">
    <location>
        <begin position="171"/>
        <end position="189"/>
    </location>
</feature>
<evidence type="ECO:0000313" key="2">
    <source>
        <dbReference type="EMBL" id="PRY85812.1"/>
    </source>
</evidence>
<dbReference type="EMBL" id="PVTQ01000014">
    <property type="protein sequence ID" value="PRY85812.1"/>
    <property type="molecule type" value="Genomic_DNA"/>
</dbReference>
<dbReference type="AlphaFoldDB" id="A0A2T0WGL6"/>
<feature type="transmembrane region" description="Helical" evidence="1">
    <location>
        <begin position="195"/>
        <end position="216"/>
    </location>
</feature>
<evidence type="ECO:0000313" key="3">
    <source>
        <dbReference type="Proteomes" id="UP000238392"/>
    </source>
</evidence>